<feature type="compositionally biased region" description="Basic and acidic residues" evidence="1">
    <location>
        <begin position="389"/>
        <end position="401"/>
    </location>
</feature>
<feature type="transmembrane region" description="Helical" evidence="2">
    <location>
        <begin position="161"/>
        <end position="186"/>
    </location>
</feature>
<accession>A0A8H7D2H0</accession>
<dbReference type="Proteomes" id="UP000620124">
    <property type="component" value="Unassembled WGS sequence"/>
</dbReference>
<feature type="compositionally biased region" description="Low complexity" evidence="1">
    <location>
        <begin position="25"/>
        <end position="42"/>
    </location>
</feature>
<organism evidence="3 4">
    <name type="scientific">Mycena venus</name>
    <dbReference type="NCBI Taxonomy" id="2733690"/>
    <lineage>
        <taxon>Eukaryota</taxon>
        <taxon>Fungi</taxon>
        <taxon>Dikarya</taxon>
        <taxon>Basidiomycota</taxon>
        <taxon>Agaricomycotina</taxon>
        <taxon>Agaricomycetes</taxon>
        <taxon>Agaricomycetidae</taxon>
        <taxon>Agaricales</taxon>
        <taxon>Marasmiineae</taxon>
        <taxon>Mycenaceae</taxon>
        <taxon>Mycena</taxon>
    </lineage>
</organism>
<gene>
    <name evidence="3" type="ORF">MVEN_01036300</name>
</gene>
<evidence type="ECO:0000256" key="1">
    <source>
        <dbReference type="SAM" id="MobiDB-lite"/>
    </source>
</evidence>
<dbReference type="OrthoDB" id="3263296at2759"/>
<feature type="region of interest" description="Disordered" evidence="1">
    <location>
        <begin position="1"/>
        <end position="116"/>
    </location>
</feature>
<feature type="compositionally biased region" description="Low complexity" evidence="1">
    <location>
        <begin position="54"/>
        <end position="116"/>
    </location>
</feature>
<proteinExistence type="predicted"/>
<feature type="compositionally biased region" description="Basic residues" evidence="1">
    <location>
        <begin position="1"/>
        <end position="15"/>
    </location>
</feature>
<dbReference type="EMBL" id="JACAZI010000007">
    <property type="protein sequence ID" value="KAF7356997.1"/>
    <property type="molecule type" value="Genomic_DNA"/>
</dbReference>
<feature type="region of interest" description="Disordered" evidence="1">
    <location>
        <begin position="441"/>
        <end position="531"/>
    </location>
</feature>
<name>A0A8H7D2H0_9AGAR</name>
<keyword evidence="2" id="KW-0812">Transmembrane</keyword>
<comment type="caution">
    <text evidence="3">The sequence shown here is derived from an EMBL/GenBank/DDBJ whole genome shotgun (WGS) entry which is preliminary data.</text>
</comment>
<reference evidence="3" key="1">
    <citation type="submission" date="2020-05" db="EMBL/GenBank/DDBJ databases">
        <title>Mycena genomes resolve the evolution of fungal bioluminescence.</title>
        <authorList>
            <person name="Tsai I.J."/>
        </authorList>
    </citation>
    <scope>NUCLEOTIDE SEQUENCE</scope>
    <source>
        <strain evidence="3">CCC161011</strain>
    </source>
</reference>
<sequence>MSHVRQARAHLRHANRAGGFGSFGGSNNDPLTDFFPPTFTFPGVGETKTKTSETSESTDSAAPTSSAPVTDASAAADSTSSASVAETSSNSTTSAIPTTTTTTSTTTTPITHSSIPITTTASGTALHDNLTKVVTHVASVTAQAAAANSSNPAAPATSNALVAPVIGGVAGGIVGLALLIFLVTWFMRRRRPDQDAINFDPGSFRRSAMMITEPPTHQDTVDRGYNPATPPAMVERRPIYTQASFDNHVGISSPNSGSQLVFQAPFSPITNGPNVTSPVSAYDHHSWGAPAPAPCPGPDAQHLRLGQPQYAAYPVLPSRQNSMRNGQLAPPHNETEYVDLERTSVTPFQAEQYVEISKQLNTEVPKGLDTPTVSQIVAQKMDLPPLPPPEKENPFADSHDEGQEEGNSTLAMVQDMSFPRAALARAHLLLALRPVTSAYLSDGASSTPGSQTVFMKGPFAESPMGSRFPVTPSPLASSFTVPTPPPAKANFDAPAEPEPAANTQSQARPEPKKRQTVYSTVYDPEDAYGGF</sequence>
<evidence type="ECO:0000313" key="4">
    <source>
        <dbReference type="Proteomes" id="UP000620124"/>
    </source>
</evidence>
<protein>
    <submittedName>
        <fullName evidence="3">Uncharacterized protein</fullName>
    </submittedName>
</protein>
<evidence type="ECO:0000256" key="2">
    <source>
        <dbReference type="SAM" id="Phobius"/>
    </source>
</evidence>
<keyword evidence="2" id="KW-1133">Transmembrane helix</keyword>
<feature type="compositionally biased region" description="Polar residues" evidence="1">
    <location>
        <begin position="443"/>
        <end position="453"/>
    </location>
</feature>
<evidence type="ECO:0000313" key="3">
    <source>
        <dbReference type="EMBL" id="KAF7356997.1"/>
    </source>
</evidence>
<keyword evidence="4" id="KW-1185">Reference proteome</keyword>
<dbReference type="AlphaFoldDB" id="A0A8H7D2H0"/>
<keyword evidence="2" id="KW-0472">Membrane</keyword>
<feature type="region of interest" description="Disordered" evidence="1">
    <location>
        <begin position="384"/>
        <end position="406"/>
    </location>
</feature>